<sequence length="117" mass="13625">MDHKDFETLIADAVNSLPQSIRDKIRNVAFLVDENTMGNLLGLYHGVPNTHKPLYHPFLPDTITIYRKTIEQEARSAGEQLEKVVKRVVWHEIGHHLGFGEKKIRELEKKWAKEERI</sequence>
<dbReference type="AlphaFoldDB" id="A0A1G2KMC4"/>
<dbReference type="InterPro" id="IPR010428">
    <property type="entry name" value="Zincin_1"/>
</dbReference>
<evidence type="ECO:0008006" key="3">
    <source>
        <dbReference type="Google" id="ProtNLM"/>
    </source>
</evidence>
<dbReference type="EMBL" id="MHQJ01000042">
    <property type="protein sequence ID" value="OHA00583.1"/>
    <property type="molecule type" value="Genomic_DNA"/>
</dbReference>
<comment type="caution">
    <text evidence="1">The sequence shown here is derived from an EMBL/GenBank/DDBJ whole genome shotgun (WGS) entry which is preliminary data.</text>
</comment>
<accession>A0A1G2KMC4</accession>
<dbReference type="Proteomes" id="UP000177362">
    <property type="component" value="Unassembled WGS sequence"/>
</dbReference>
<dbReference type="STRING" id="1802271.A3C11_02910"/>
<reference evidence="1 2" key="1">
    <citation type="journal article" date="2016" name="Nat. Commun.">
        <title>Thousands of microbial genomes shed light on interconnected biogeochemical processes in an aquifer system.</title>
        <authorList>
            <person name="Anantharaman K."/>
            <person name="Brown C.T."/>
            <person name="Hug L.A."/>
            <person name="Sharon I."/>
            <person name="Castelle C.J."/>
            <person name="Probst A.J."/>
            <person name="Thomas B.C."/>
            <person name="Singh A."/>
            <person name="Wilkins M.J."/>
            <person name="Karaoz U."/>
            <person name="Brodie E.L."/>
            <person name="Williams K.H."/>
            <person name="Hubbard S.S."/>
            <person name="Banfield J.F."/>
        </authorList>
    </citation>
    <scope>NUCLEOTIDE SEQUENCE [LARGE SCALE GENOMIC DNA]</scope>
</reference>
<evidence type="ECO:0000313" key="1">
    <source>
        <dbReference type="EMBL" id="OHA00583.1"/>
    </source>
</evidence>
<proteinExistence type="predicted"/>
<dbReference type="Gene3D" id="3.30.2010.20">
    <property type="match status" value="1"/>
</dbReference>
<dbReference type="Pfam" id="PF06262">
    <property type="entry name" value="Zincin_1"/>
    <property type="match status" value="1"/>
</dbReference>
<dbReference type="CDD" id="cd12952">
    <property type="entry name" value="MMP_ACEL2062"/>
    <property type="match status" value="1"/>
</dbReference>
<protein>
    <recommendedName>
        <fullName evidence="3">Metallopeptidase family protein</fullName>
    </recommendedName>
</protein>
<name>A0A1G2KMC4_9BACT</name>
<evidence type="ECO:0000313" key="2">
    <source>
        <dbReference type="Proteomes" id="UP000177362"/>
    </source>
</evidence>
<organism evidence="1 2">
    <name type="scientific">Candidatus Sungbacteria bacterium RIFCSPHIGHO2_02_FULL_49_12</name>
    <dbReference type="NCBI Taxonomy" id="1802271"/>
    <lineage>
        <taxon>Bacteria</taxon>
        <taxon>Candidatus Sungiibacteriota</taxon>
    </lineage>
</organism>
<gene>
    <name evidence="1" type="ORF">A3C11_02910</name>
</gene>
<dbReference type="InterPro" id="IPR038555">
    <property type="entry name" value="Zincin_1_sf"/>
</dbReference>
<dbReference type="SUPFAM" id="SSF55486">
    <property type="entry name" value="Metalloproteases ('zincins'), catalytic domain"/>
    <property type="match status" value="1"/>
</dbReference>